<accession>A0A1S1P1W4</accession>
<reference evidence="2 3" key="1">
    <citation type="submission" date="2016-10" db="EMBL/GenBank/DDBJ databases">
        <title>Draft genome sequence of Methylobacterium extorquens CP3, a seed endophyte of Crotalaria pumila with plant growth-promoting and metal tolerance properties.</title>
        <authorList>
            <person name="Sanchez-Lopez A.S."/>
            <person name="Van Hamme J.D."/>
            <person name="Thijs S."/>
            <person name="Mcammond B.M."/>
            <person name="Stevens V."/>
            <person name="Gonzalez-Chavez M.D.C."/>
            <person name="Vangronsveld J."/>
        </authorList>
    </citation>
    <scope>NUCLEOTIDE SEQUENCE [LARGE SCALE GENOMIC DNA]</scope>
    <source>
        <strain evidence="2 3">CP3</strain>
    </source>
</reference>
<dbReference type="Proteomes" id="UP000180215">
    <property type="component" value="Unassembled WGS sequence"/>
</dbReference>
<evidence type="ECO:0000256" key="1">
    <source>
        <dbReference type="SAM" id="MobiDB-lite"/>
    </source>
</evidence>
<feature type="compositionally biased region" description="Basic and acidic residues" evidence="1">
    <location>
        <begin position="25"/>
        <end position="35"/>
    </location>
</feature>
<proteinExistence type="predicted"/>
<comment type="caution">
    <text evidence="2">The sequence shown here is derived from an EMBL/GenBank/DDBJ whole genome shotgun (WGS) entry which is preliminary data.</text>
</comment>
<dbReference type="AlphaFoldDB" id="A0A1S1P1W4"/>
<feature type="region of interest" description="Disordered" evidence="1">
    <location>
        <begin position="97"/>
        <end position="132"/>
    </location>
</feature>
<evidence type="ECO:0000313" key="2">
    <source>
        <dbReference type="EMBL" id="OHV15045.1"/>
    </source>
</evidence>
<gene>
    <name evidence="2" type="ORF">BK022_21910</name>
</gene>
<organism evidence="2 3">
    <name type="scientific">Methylorubrum extorquens</name>
    <name type="common">Methylobacterium dichloromethanicum</name>
    <name type="synonym">Methylobacterium extorquens</name>
    <dbReference type="NCBI Taxonomy" id="408"/>
    <lineage>
        <taxon>Bacteria</taxon>
        <taxon>Pseudomonadati</taxon>
        <taxon>Pseudomonadota</taxon>
        <taxon>Alphaproteobacteria</taxon>
        <taxon>Hyphomicrobiales</taxon>
        <taxon>Methylobacteriaceae</taxon>
        <taxon>Methylorubrum</taxon>
    </lineage>
</organism>
<evidence type="ECO:0000313" key="3">
    <source>
        <dbReference type="Proteomes" id="UP000180215"/>
    </source>
</evidence>
<feature type="region of interest" description="Disordered" evidence="1">
    <location>
        <begin position="1"/>
        <end position="80"/>
    </location>
</feature>
<feature type="compositionally biased region" description="Polar residues" evidence="1">
    <location>
        <begin position="101"/>
        <end position="113"/>
    </location>
</feature>
<sequence>MFEDHASMEARPMSGSIGNAVAEYDLSHDPERLAEKQPPGAGPWSSTKAPASCGGAPHLGRTFREPARASGKPDGIWNMDSRAGSISEACEAGAVPDNVMRTATPTPISTTMLKNRGSMVPSDRAAELRTAR</sequence>
<name>A0A1S1P1W4_METEX</name>
<dbReference type="EMBL" id="MNAO01000360">
    <property type="protein sequence ID" value="OHV15045.1"/>
    <property type="molecule type" value="Genomic_DNA"/>
</dbReference>
<protein>
    <submittedName>
        <fullName evidence="2">Uncharacterized protein</fullName>
    </submittedName>
</protein>